<dbReference type="GO" id="GO:0071013">
    <property type="term" value="C:catalytic step 2 spliceosome"/>
    <property type="evidence" value="ECO:0007669"/>
    <property type="project" value="TreeGrafter"/>
</dbReference>
<dbReference type="Proteomes" id="UP000053660">
    <property type="component" value="Unassembled WGS sequence"/>
</dbReference>
<feature type="compositionally biased region" description="Low complexity" evidence="2">
    <location>
        <begin position="87"/>
        <end position="100"/>
    </location>
</feature>
<keyword evidence="5" id="KW-1185">Reference proteome</keyword>
<proteinExistence type="predicted"/>
<dbReference type="OrthoDB" id="447637at2759"/>
<sequence length="237" mass="26224">FQGRVAYASFNWLDFVVVQTVDFQPGDATNLPGLCTPKDVGARILLEARSEAQKQAAEAMEMDMDESDSEEETEQQIQNEVEPAPEKAPTPATSTAQEEAAPPPAEFSTPLPPTRQKDLIVKDYDPKKAAHAMKRPADKWLISPLTGERIPSDKLEEHVRYNTVDSQYKEDRERQMGERGNEEPVLAPGAEISKNLGRFAERRTDIFGVGAAGAEQTVIGRKLGEEAPQPTKVFLTF</sequence>
<name>A0A0B1SAN1_OESDE</name>
<organism evidence="4 5">
    <name type="scientific">Oesophagostomum dentatum</name>
    <name type="common">Nodular worm</name>
    <dbReference type="NCBI Taxonomy" id="61180"/>
    <lineage>
        <taxon>Eukaryota</taxon>
        <taxon>Metazoa</taxon>
        <taxon>Ecdysozoa</taxon>
        <taxon>Nematoda</taxon>
        <taxon>Chromadorea</taxon>
        <taxon>Rhabditida</taxon>
        <taxon>Rhabditina</taxon>
        <taxon>Rhabditomorpha</taxon>
        <taxon>Strongyloidea</taxon>
        <taxon>Strongylidae</taxon>
        <taxon>Oesophagostomum</taxon>
    </lineage>
</organism>
<feature type="domain" description="Splicing factor 3A subunit 1 conserved" evidence="3">
    <location>
        <begin position="4"/>
        <end position="202"/>
    </location>
</feature>
<feature type="compositionally biased region" description="Acidic residues" evidence="2">
    <location>
        <begin position="60"/>
        <end position="74"/>
    </location>
</feature>
<dbReference type="GO" id="GO:0045292">
    <property type="term" value="P:mRNA cis splicing, via spliceosome"/>
    <property type="evidence" value="ECO:0007669"/>
    <property type="project" value="InterPro"/>
</dbReference>
<feature type="non-terminal residue" evidence="4">
    <location>
        <position position="1"/>
    </location>
</feature>
<dbReference type="PANTHER" id="PTHR15316:SF1">
    <property type="entry name" value="SPLICING FACTOR 3A SUBUNIT 1"/>
    <property type="match status" value="1"/>
</dbReference>
<dbReference type="GO" id="GO:0071004">
    <property type="term" value="C:U2-type prespliceosome"/>
    <property type="evidence" value="ECO:0007669"/>
    <property type="project" value="TreeGrafter"/>
</dbReference>
<dbReference type="GO" id="GO:0000381">
    <property type="term" value="P:regulation of alternative mRNA splicing, via spliceosome"/>
    <property type="evidence" value="ECO:0007669"/>
    <property type="project" value="TreeGrafter"/>
</dbReference>
<keyword evidence="1" id="KW-0507">mRNA processing</keyword>
<reference evidence="4 5" key="1">
    <citation type="submission" date="2014-03" db="EMBL/GenBank/DDBJ databases">
        <title>Draft genome of the hookworm Oesophagostomum dentatum.</title>
        <authorList>
            <person name="Mitreva M."/>
        </authorList>
    </citation>
    <scope>NUCLEOTIDE SEQUENCE [LARGE SCALE GENOMIC DNA]</scope>
    <source>
        <strain evidence="4 5">OD-Hann</strain>
    </source>
</reference>
<feature type="region of interest" description="Disordered" evidence="2">
    <location>
        <begin position="51"/>
        <end position="118"/>
    </location>
</feature>
<dbReference type="Pfam" id="PF12230">
    <property type="entry name" value="PRP21_like_P"/>
    <property type="match status" value="1"/>
</dbReference>
<dbReference type="AlphaFoldDB" id="A0A0B1SAN1"/>
<dbReference type="GO" id="GO:0003723">
    <property type="term" value="F:RNA binding"/>
    <property type="evidence" value="ECO:0007669"/>
    <property type="project" value="InterPro"/>
</dbReference>
<evidence type="ECO:0000256" key="2">
    <source>
        <dbReference type="SAM" id="MobiDB-lite"/>
    </source>
</evidence>
<dbReference type="PANTHER" id="PTHR15316">
    <property type="entry name" value="SPLICEOSOME ASSOCIATED PROTEIN 114/SWAP SPLICING FACTOR-RELATED"/>
    <property type="match status" value="1"/>
</dbReference>
<dbReference type="InterPro" id="IPR022030">
    <property type="entry name" value="SF3A1_dom"/>
</dbReference>
<gene>
    <name evidence="4" type="ORF">OESDEN_18330</name>
</gene>
<evidence type="ECO:0000313" key="4">
    <source>
        <dbReference type="EMBL" id="KHJ81979.1"/>
    </source>
</evidence>
<protein>
    <recommendedName>
        <fullName evidence="3">Splicing factor 3A subunit 1 conserved domain-containing protein</fullName>
    </recommendedName>
</protein>
<dbReference type="GO" id="GO:0005686">
    <property type="term" value="C:U2 snRNP"/>
    <property type="evidence" value="ECO:0007669"/>
    <property type="project" value="TreeGrafter"/>
</dbReference>
<feature type="non-terminal residue" evidence="4">
    <location>
        <position position="237"/>
    </location>
</feature>
<accession>A0A0B1SAN1</accession>
<dbReference type="InterPro" id="IPR045146">
    <property type="entry name" value="SF3A1"/>
</dbReference>
<feature type="compositionally biased region" description="Pro residues" evidence="2">
    <location>
        <begin position="101"/>
        <end position="113"/>
    </location>
</feature>
<evidence type="ECO:0000313" key="5">
    <source>
        <dbReference type="Proteomes" id="UP000053660"/>
    </source>
</evidence>
<dbReference type="EMBL" id="KN583378">
    <property type="protein sequence ID" value="KHJ81979.1"/>
    <property type="molecule type" value="Genomic_DNA"/>
</dbReference>
<evidence type="ECO:0000259" key="3">
    <source>
        <dbReference type="Pfam" id="PF12230"/>
    </source>
</evidence>
<evidence type="ECO:0000256" key="1">
    <source>
        <dbReference type="ARBA" id="ARBA00022664"/>
    </source>
</evidence>